<dbReference type="Pfam" id="PF06458">
    <property type="entry name" value="MucBP"/>
    <property type="match status" value="2"/>
</dbReference>
<dbReference type="PANTHER" id="PTHR45661">
    <property type="entry name" value="SURFACE ANTIGEN"/>
    <property type="match status" value="1"/>
</dbReference>
<evidence type="ECO:0000256" key="4">
    <source>
        <dbReference type="SAM" id="Phobius"/>
    </source>
</evidence>
<dbReference type="PANTHER" id="PTHR45661:SF3">
    <property type="entry name" value="IG-LIKE DOMAIN-CONTAINING PROTEIN"/>
    <property type="match status" value="1"/>
</dbReference>
<dbReference type="InterPro" id="IPR053139">
    <property type="entry name" value="Surface_bspA-like"/>
</dbReference>
<dbReference type="Gene3D" id="3.10.20.320">
    <property type="entry name" value="Putative peptidoglycan bound protein (lpxtg motif)"/>
    <property type="match status" value="1"/>
</dbReference>
<proteinExistence type="predicted"/>
<dbReference type="AlphaFoldDB" id="A0A4P6YRL1"/>
<accession>A0A4P6YRL1</accession>
<gene>
    <name evidence="6" type="ORF">EQG49_01660</name>
</gene>
<dbReference type="Pfam" id="PF19258">
    <property type="entry name" value="KxYKxGKxW_sig"/>
    <property type="match status" value="1"/>
</dbReference>
<feature type="compositionally biased region" description="Low complexity" evidence="3">
    <location>
        <begin position="795"/>
        <end position="819"/>
    </location>
</feature>
<dbReference type="Gene3D" id="3.80.10.10">
    <property type="entry name" value="Ribonuclease Inhibitor"/>
    <property type="match status" value="3"/>
</dbReference>
<dbReference type="RefSeq" id="WP_133362336.1">
    <property type="nucleotide sequence ID" value="NZ_CP037940.1"/>
</dbReference>
<feature type="domain" description="MucBP" evidence="5">
    <location>
        <begin position="618"/>
        <end position="660"/>
    </location>
</feature>
<feature type="compositionally biased region" description="Polar residues" evidence="3">
    <location>
        <begin position="756"/>
        <end position="782"/>
    </location>
</feature>
<name>A0A4P6YRL1_9LACO</name>
<evidence type="ECO:0000313" key="7">
    <source>
        <dbReference type="Proteomes" id="UP000292886"/>
    </source>
</evidence>
<feature type="region of interest" description="Disordered" evidence="3">
    <location>
        <begin position="45"/>
        <end position="141"/>
    </location>
</feature>
<keyword evidence="1" id="KW-0732">Signal</keyword>
<reference evidence="7" key="1">
    <citation type="submission" date="2019-03" db="EMBL/GenBank/DDBJ databases">
        <title>Weissella sp. 26KH-42 Genome sequencing.</title>
        <authorList>
            <person name="Heo J."/>
            <person name="Kim S.-J."/>
            <person name="Kim J.-S."/>
            <person name="Hong S.-B."/>
            <person name="Kwon S.-W."/>
        </authorList>
    </citation>
    <scope>NUCLEOTIDE SEQUENCE [LARGE SCALE GENOMIC DNA]</scope>
    <source>
        <strain evidence="7">26KH-42</strain>
    </source>
</reference>
<dbReference type="InterPro" id="IPR032675">
    <property type="entry name" value="LRR_dom_sf"/>
</dbReference>
<evidence type="ECO:0000256" key="3">
    <source>
        <dbReference type="SAM" id="MobiDB-lite"/>
    </source>
</evidence>
<dbReference type="InterPro" id="IPR026906">
    <property type="entry name" value="LRR_5"/>
</dbReference>
<feature type="compositionally biased region" description="Polar residues" evidence="3">
    <location>
        <begin position="83"/>
        <end position="125"/>
    </location>
</feature>
<evidence type="ECO:0000313" key="6">
    <source>
        <dbReference type="EMBL" id="QBO35256.1"/>
    </source>
</evidence>
<feature type="transmembrane region" description="Helical" evidence="4">
    <location>
        <begin position="830"/>
        <end position="849"/>
    </location>
</feature>
<dbReference type="InterPro" id="IPR022263">
    <property type="entry name" value="KxYKxGKxW"/>
</dbReference>
<dbReference type="OrthoDB" id="2149855at2"/>
<sequence length="854" mass="91922">MKTEMTPHYKMYKHGKQWVYASLTTVTLLSGFGATPVVLAEELATERTEVSKQSEPDAEPTPNVTDPTLPLPAPELSPEPTTVEYSSDVKVTTENNLPSEVQVNNAPEVTSLDSTKTQQENTTKAASPVKEKGPRNGSGDVHHGAFTKADFTFDSAGTTITGFSSTFTSGDYKNWDGVLTFAPELSDVIGIGASAFASKAIDSVDFSNLTELQKMGDSAFAGTSIETLNLRPLRNLQTIGDGAFVITNLTNVLFDNPNLTSIGNNAFYNATNLTTIDFSSLISLQQIGRSAFFNCTNLQSVIFDDLPALTSIGLQAFSQCINLETFKFDNLDTLTTISDNAFFQCKKLNTPNFDNLQALVSIGKEAFNQCNAFKTIKLEHLQSLTSIGINAFASCTSMESIQIIDLPKLTTLAAQAFNNNPNVKSIEVDNLPLLTSIPNDVFYGCTSAESLTLTNMPALLSIGNHAFYNFHALTQINVDDLNASLNINSTAFDSVKNNGIVRPTNIGNALITAQKFVDSINSWNGYYQNDSTWKIAGTVSHKYLDQFDHEITVDINNEPITPWTQWGLINDQYDAPSAPLIAGYGEPVLESGTLNGAMTGGPQEIIYRYQALPLAAQTVTIYRVDTNGVEIEDPETIDGTVDDDLDLTPKGYDNYDFTELYGSDLPGTSARLVPDLNWLRADELANTTLKLGANNGRSYKFVYTAKSTGGDTTPGTGPNIIPGDNTDTSTPDGKPTPTPDNTTPETDLNPGKLPSSGDSTDEPTAQPNVSKVPSKNPSASNKRPNHLPGSGGNTTGTNRTTDLSAPTAANNNAQPTTGTLPKAGSRENSAPRTLGLLLLTTILGWFAFIKRRQS</sequence>
<keyword evidence="4" id="KW-0472">Membrane</keyword>
<dbReference type="SUPFAM" id="SSF52058">
    <property type="entry name" value="L domain-like"/>
    <property type="match status" value="1"/>
</dbReference>
<dbReference type="KEGG" id="wei:EQG49_01660"/>
<evidence type="ECO:0000256" key="1">
    <source>
        <dbReference type="ARBA" id="ARBA00022729"/>
    </source>
</evidence>
<keyword evidence="7" id="KW-1185">Reference proteome</keyword>
<dbReference type="Proteomes" id="UP000292886">
    <property type="component" value="Chromosome"/>
</dbReference>
<feature type="compositionally biased region" description="Basic and acidic residues" evidence="3">
    <location>
        <begin position="45"/>
        <end position="55"/>
    </location>
</feature>
<protein>
    <submittedName>
        <fullName evidence="6">LPXTG cell wall anchor domain-containing protein</fullName>
    </submittedName>
</protein>
<feature type="compositionally biased region" description="Low complexity" evidence="3">
    <location>
        <begin position="708"/>
        <end position="747"/>
    </location>
</feature>
<organism evidence="6 7">
    <name type="scientific">Periweissella cryptocerci</name>
    <dbReference type="NCBI Taxonomy" id="2506420"/>
    <lineage>
        <taxon>Bacteria</taxon>
        <taxon>Bacillati</taxon>
        <taxon>Bacillota</taxon>
        <taxon>Bacilli</taxon>
        <taxon>Lactobacillales</taxon>
        <taxon>Lactobacillaceae</taxon>
        <taxon>Periweissella</taxon>
    </lineage>
</organism>
<dbReference type="NCBIfam" id="TIGR01167">
    <property type="entry name" value="LPXTG_anchor"/>
    <property type="match status" value="1"/>
</dbReference>
<dbReference type="EMBL" id="CP037940">
    <property type="protein sequence ID" value="QBO35256.1"/>
    <property type="molecule type" value="Genomic_DNA"/>
</dbReference>
<dbReference type="NCBIfam" id="TIGR03715">
    <property type="entry name" value="KxYKxGKxW"/>
    <property type="match status" value="1"/>
</dbReference>
<evidence type="ECO:0000256" key="2">
    <source>
        <dbReference type="ARBA" id="ARBA00022737"/>
    </source>
</evidence>
<keyword evidence="2" id="KW-0677">Repeat</keyword>
<feature type="domain" description="MucBP" evidence="5">
    <location>
        <begin position="540"/>
        <end position="610"/>
    </location>
</feature>
<dbReference type="InterPro" id="IPR009459">
    <property type="entry name" value="MucBP_dom"/>
</dbReference>
<keyword evidence="4" id="KW-0812">Transmembrane</keyword>
<dbReference type="Pfam" id="PF13306">
    <property type="entry name" value="LRR_5"/>
    <property type="match status" value="1"/>
</dbReference>
<feature type="region of interest" description="Disordered" evidence="3">
    <location>
        <begin position="707"/>
        <end position="828"/>
    </location>
</feature>
<keyword evidence="4" id="KW-1133">Transmembrane helix</keyword>
<evidence type="ECO:0000259" key="5">
    <source>
        <dbReference type="Pfam" id="PF06458"/>
    </source>
</evidence>